<evidence type="ECO:0000313" key="3">
    <source>
        <dbReference type="EMBL" id="VEL09412.1"/>
    </source>
</evidence>
<evidence type="ECO:0000256" key="1">
    <source>
        <dbReference type="PROSITE-ProRule" id="PRU00176"/>
    </source>
</evidence>
<dbReference type="PROSITE" id="PS50102">
    <property type="entry name" value="RRM"/>
    <property type="match status" value="3"/>
</dbReference>
<sequence>MESSKRKVSSIDLISPNHQRRLSLESGSQLGPDEVMISNGNGHVPMDLETNESKKSRMDNLDAPPSKVVHVRNMPSDASENEIALLGIPFGMIDNLVLSKKNNQALMEMATIDVAIALVSYYRQFPVNLHGKNLMIQFSKHQRLELHSENNVIENAVKNANRLVAQDLSGVNSGLPNTVLRILIDNIMGQQINHMILYKIFHRFGKILRVIIFLRNNQYQCLLEFEDPTQAFVAMLHLNGQNIYTGCCSLRVEFSKNRGPLEIRHESDKCRDYLISPLADEEISSLRSLPGGTGVGNVGIAGSGNMGNANAAGIHFAASGLSGNNMQCLSAAGMPGGGFQVSSGGGAPGVSVGLNDLTAQLTAFAQQSGVPLSPAAAAATASFMALAAQGGQVAQSGQGGQAHPALPGGLHGLPGVASSNAAAAAAANMASMLSQAAAAQSGGLTGVGLSGGGNSQLGLRTQQFQGVGSNVLIVSNLNDEASYFFRVYPDALFTLFGVYGDVTRVKIMFNKKDTSLVQFADAQQALCALKHLNGVTLWGKPMKISLSKYNVVQMPKDSNDAGLTKDYANSLLHRFRKPNSKNFQNIFAPSSVLHLSNIPASVTEDEIRALFSQKGYQVMSFRFMQKDKKMAFIQLESIDVAIQALIELHNTQLSENSHLRISFSRTTI</sequence>
<dbReference type="AlphaFoldDB" id="A0A3S5BMI9"/>
<dbReference type="Pfam" id="PF13893">
    <property type="entry name" value="RRM_5"/>
    <property type="match status" value="3"/>
</dbReference>
<dbReference type="SUPFAM" id="SSF54928">
    <property type="entry name" value="RNA-binding domain, RBD"/>
    <property type="match status" value="4"/>
</dbReference>
<protein>
    <recommendedName>
        <fullName evidence="2">RRM domain-containing protein</fullName>
    </recommendedName>
</protein>
<feature type="domain" description="RRM" evidence="2">
    <location>
        <begin position="180"/>
        <end position="257"/>
    </location>
</feature>
<keyword evidence="4" id="KW-1185">Reference proteome</keyword>
<dbReference type="OrthoDB" id="296632at2759"/>
<dbReference type="Proteomes" id="UP000784294">
    <property type="component" value="Unassembled WGS sequence"/>
</dbReference>
<dbReference type="PANTHER" id="PTHR15592">
    <property type="entry name" value="MATRIN 3/NUCLEAR PROTEIN 220-RELATED"/>
    <property type="match status" value="1"/>
</dbReference>
<name>A0A3S5BMI9_9PLAT</name>
<dbReference type="InterPro" id="IPR055204">
    <property type="entry name" value="HNRNPL_RRM"/>
</dbReference>
<dbReference type="GO" id="GO:0003723">
    <property type="term" value="F:RNA binding"/>
    <property type="evidence" value="ECO:0007669"/>
    <property type="project" value="UniProtKB-UniRule"/>
</dbReference>
<dbReference type="EMBL" id="CAAALY010006271">
    <property type="protein sequence ID" value="VEL09412.1"/>
    <property type="molecule type" value="Genomic_DNA"/>
</dbReference>
<reference evidence="3" key="1">
    <citation type="submission" date="2018-11" db="EMBL/GenBank/DDBJ databases">
        <authorList>
            <consortium name="Pathogen Informatics"/>
        </authorList>
    </citation>
    <scope>NUCLEOTIDE SEQUENCE</scope>
</reference>
<dbReference type="CDD" id="cd12421">
    <property type="entry name" value="RRM1_PTBP1_hnRNPL_like"/>
    <property type="match status" value="1"/>
</dbReference>
<gene>
    <name evidence="3" type="ORF">PXEA_LOCUS2852</name>
</gene>
<evidence type="ECO:0000259" key="2">
    <source>
        <dbReference type="PROSITE" id="PS50102"/>
    </source>
</evidence>
<dbReference type="FunFam" id="3.30.70.330:FF:000341">
    <property type="entry name" value="Hephaestus, isoform C"/>
    <property type="match status" value="1"/>
</dbReference>
<accession>A0A3S5BMI9</accession>
<keyword evidence="1" id="KW-0694">RNA-binding</keyword>
<dbReference type="Gene3D" id="3.30.70.330">
    <property type="match status" value="4"/>
</dbReference>
<dbReference type="SMART" id="SM00360">
    <property type="entry name" value="RRM"/>
    <property type="match status" value="4"/>
</dbReference>
<dbReference type="InterPro" id="IPR012677">
    <property type="entry name" value="Nucleotide-bd_a/b_plait_sf"/>
</dbReference>
<dbReference type="InterPro" id="IPR000504">
    <property type="entry name" value="RRM_dom"/>
</dbReference>
<organism evidence="3 4">
    <name type="scientific">Protopolystoma xenopodis</name>
    <dbReference type="NCBI Taxonomy" id="117903"/>
    <lineage>
        <taxon>Eukaryota</taxon>
        <taxon>Metazoa</taxon>
        <taxon>Spiralia</taxon>
        <taxon>Lophotrochozoa</taxon>
        <taxon>Platyhelminthes</taxon>
        <taxon>Monogenea</taxon>
        <taxon>Polyopisthocotylea</taxon>
        <taxon>Polystomatidea</taxon>
        <taxon>Polystomatidae</taxon>
        <taxon>Protopolystoma</taxon>
    </lineage>
</organism>
<dbReference type="CDD" id="cd12425">
    <property type="entry name" value="RRM4_PTBP1_like"/>
    <property type="match status" value="1"/>
</dbReference>
<dbReference type="Pfam" id="PF22976">
    <property type="entry name" value="RRM_10"/>
    <property type="match status" value="1"/>
</dbReference>
<feature type="domain" description="RRM" evidence="2">
    <location>
        <begin position="591"/>
        <end position="666"/>
    </location>
</feature>
<dbReference type="CDD" id="cd12423">
    <property type="entry name" value="RRM3_PTBP1_like"/>
    <property type="match status" value="1"/>
</dbReference>
<evidence type="ECO:0000313" key="4">
    <source>
        <dbReference type="Proteomes" id="UP000784294"/>
    </source>
</evidence>
<dbReference type="InterPro" id="IPR035979">
    <property type="entry name" value="RBD_domain_sf"/>
</dbReference>
<proteinExistence type="predicted"/>
<feature type="domain" description="RRM" evidence="2">
    <location>
        <begin position="470"/>
        <end position="549"/>
    </location>
</feature>
<comment type="caution">
    <text evidence="3">The sequence shown here is derived from an EMBL/GenBank/DDBJ whole genome shotgun (WGS) entry which is preliminary data.</text>
</comment>